<evidence type="ECO:0000313" key="2">
    <source>
        <dbReference type="EMBL" id="GHO60529.1"/>
    </source>
</evidence>
<gene>
    <name evidence="2" type="ORF">KSB_90040</name>
</gene>
<name>A0ABQ3V6D7_9CHLR</name>
<proteinExistence type="predicted"/>
<sequence>MATYLSYVAQFFEKEKKDNFREKGGNRSVQARSLDQKSFQQFSKREENVGKAWQDAHKVPSHRQMRKNVLC</sequence>
<evidence type="ECO:0000313" key="3">
    <source>
        <dbReference type="Proteomes" id="UP000654345"/>
    </source>
</evidence>
<keyword evidence="3" id="KW-1185">Reference proteome</keyword>
<protein>
    <submittedName>
        <fullName evidence="2">Uncharacterized protein</fullName>
    </submittedName>
</protein>
<dbReference type="Proteomes" id="UP000654345">
    <property type="component" value="Unassembled WGS sequence"/>
</dbReference>
<feature type="compositionally biased region" description="Basic and acidic residues" evidence="1">
    <location>
        <begin position="49"/>
        <end position="58"/>
    </location>
</feature>
<comment type="caution">
    <text evidence="2">The sequence shown here is derived from an EMBL/GenBank/DDBJ whole genome shotgun (WGS) entry which is preliminary data.</text>
</comment>
<feature type="region of interest" description="Disordered" evidence="1">
    <location>
        <begin position="49"/>
        <end position="71"/>
    </location>
</feature>
<accession>A0ABQ3V6D7</accession>
<evidence type="ECO:0000256" key="1">
    <source>
        <dbReference type="SAM" id="MobiDB-lite"/>
    </source>
</evidence>
<dbReference type="EMBL" id="BNJG01000005">
    <property type="protein sequence ID" value="GHO60529.1"/>
    <property type="molecule type" value="Genomic_DNA"/>
</dbReference>
<feature type="compositionally biased region" description="Basic residues" evidence="1">
    <location>
        <begin position="59"/>
        <end position="71"/>
    </location>
</feature>
<reference evidence="2 3" key="1">
    <citation type="journal article" date="2021" name="Int. J. Syst. Evol. Microbiol.">
        <title>Reticulibacter mediterranei gen. nov., sp. nov., within the new family Reticulibacteraceae fam. nov., and Ktedonospora formicarum gen. nov., sp. nov., Ktedonobacter robiniae sp. nov., Dictyobacter formicarum sp. nov. and Dictyobacter arantiisoli sp. nov., belonging to the class Ktedonobacteria.</title>
        <authorList>
            <person name="Yabe S."/>
            <person name="Zheng Y."/>
            <person name="Wang C.M."/>
            <person name="Sakai Y."/>
            <person name="Abe K."/>
            <person name="Yokota A."/>
            <person name="Donadio S."/>
            <person name="Cavaletti L."/>
            <person name="Monciardini P."/>
        </authorList>
    </citation>
    <scope>NUCLEOTIDE SEQUENCE [LARGE SCALE GENOMIC DNA]</scope>
    <source>
        <strain evidence="2 3">SOSP1-30</strain>
    </source>
</reference>
<organism evidence="2 3">
    <name type="scientific">Ktedonobacter robiniae</name>
    <dbReference type="NCBI Taxonomy" id="2778365"/>
    <lineage>
        <taxon>Bacteria</taxon>
        <taxon>Bacillati</taxon>
        <taxon>Chloroflexota</taxon>
        <taxon>Ktedonobacteria</taxon>
        <taxon>Ktedonobacterales</taxon>
        <taxon>Ktedonobacteraceae</taxon>
        <taxon>Ktedonobacter</taxon>
    </lineage>
</organism>